<dbReference type="EMBL" id="MN740956">
    <property type="protein sequence ID" value="QHU19852.1"/>
    <property type="molecule type" value="Genomic_DNA"/>
</dbReference>
<organism evidence="1">
    <name type="scientific">viral metagenome</name>
    <dbReference type="NCBI Taxonomy" id="1070528"/>
    <lineage>
        <taxon>unclassified sequences</taxon>
        <taxon>metagenomes</taxon>
        <taxon>organismal metagenomes</taxon>
    </lineage>
</organism>
<dbReference type="InterPro" id="IPR017956">
    <property type="entry name" value="AT_hook_DNA-bd_motif"/>
</dbReference>
<accession>A0A6C0KPD8</accession>
<dbReference type="AlphaFoldDB" id="A0A6C0KPD8"/>
<evidence type="ECO:0000313" key="1">
    <source>
        <dbReference type="EMBL" id="QHU19852.1"/>
    </source>
</evidence>
<dbReference type="Pfam" id="PF02178">
    <property type="entry name" value="AT_hook"/>
    <property type="match status" value="1"/>
</dbReference>
<dbReference type="GO" id="GO:0003677">
    <property type="term" value="F:DNA binding"/>
    <property type="evidence" value="ECO:0007669"/>
    <property type="project" value="InterPro"/>
</dbReference>
<name>A0A6C0KPD8_9ZZZZ</name>
<sequence>MLLTELVELLSEHFNISNNAITTILQNNNIRINQRLLLEKAVLIMNKPEVKKNNTTKTNIINEDAETKVTENKIRVEENKIRLEENKTNIENKPTRGRGRPRKNTVMSEEVEKEEEICVEVEEVTVDGITYYKTSENVILSKDLIIEGIMRNGKIVKGVH</sequence>
<protein>
    <submittedName>
        <fullName evidence="1">Uncharacterized protein</fullName>
    </submittedName>
</protein>
<proteinExistence type="predicted"/>
<reference evidence="1" key="1">
    <citation type="journal article" date="2020" name="Nature">
        <title>Giant virus diversity and host interactions through global metagenomics.</title>
        <authorList>
            <person name="Schulz F."/>
            <person name="Roux S."/>
            <person name="Paez-Espino D."/>
            <person name="Jungbluth S."/>
            <person name="Walsh D.A."/>
            <person name="Denef V.J."/>
            <person name="McMahon K.D."/>
            <person name="Konstantinidis K.T."/>
            <person name="Eloe-Fadrosh E.A."/>
            <person name="Kyrpides N.C."/>
            <person name="Woyke T."/>
        </authorList>
    </citation>
    <scope>NUCLEOTIDE SEQUENCE</scope>
    <source>
        <strain evidence="1">GVMAG-S-3300013014-113</strain>
    </source>
</reference>